<name>A0ABU9AU05_9BACT</name>
<dbReference type="SUPFAM" id="SSF56219">
    <property type="entry name" value="DNase I-like"/>
    <property type="match status" value="1"/>
</dbReference>
<evidence type="ECO:0000256" key="1">
    <source>
        <dbReference type="SAM" id="Phobius"/>
    </source>
</evidence>
<keyword evidence="1" id="KW-0812">Transmembrane</keyword>
<organism evidence="3 4">
    <name type="scientific">Luteolibacter soli</name>
    <dbReference type="NCBI Taxonomy" id="3135280"/>
    <lineage>
        <taxon>Bacteria</taxon>
        <taxon>Pseudomonadati</taxon>
        <taxon>Verrucomicrobiota</taxon>
        <taxon>Verrucomicrobiia</taxon>
        <taxon>Verrucomicrobiales</taxon>
        <taxon>Verrucomicrobiaceae</taxon>
        <taxon>Luteolibacter</taxon>
    </lineage>
</organism>
<accession>A0ABU9AU05</accession>
<dbReference type="EMBL" id="JBBUKT010000003">
    <property type="protein sequence ID" value="MEK7950611.1"/>
    <property type="molecule type" value="Genomic_DNA"/>
</dbReference>
<feature type="transmembrane region" description="Helical" evidence="1">
    <location>
        <begin position="21"/>
        <end position="45"/>
    </location>
</feature>
<dbReference type="Pfam" id="PF03372">
    <property type="entry name" value="Exo_endo_phos"/>
    <property type="match status" value="1"/>
</dbReference>
<evidence type="ECO:0000313" key="4">
    <source>
        <dbReference type="Proteomes" id="UP001371305"/>
    </source>
</evidence>
<keyword evidence="4" id="KW-1185">Reference proteome</keyword>
<reference evidence="3 4" key="1">
    <citation type="submission" date="2024-04" db="EMBL/GenBank/DDBJ databases">
        <title>Luteolibacter sp. isolated from soil.</title>
        <authorList>
            <person name="An J."/>
        </authorList>
    </citation>
    <scope>NUCLEOTIDE SEQUENCE [LARGE SCALE GENOMIC DNA]</scope>
    <source>
        <strain evidence="3 4">Y139</strain>
    </source>
</reference>
<protein>
    <submittedName>
        <fullName evidence="3">Endonuclease/exonuclease/phosphatase family protein</fullName>
    </submittedName>
</protein>
<feature type="transmembrane region" description="Helical" evidence="1">
    <location>
        <begin position="51"/>
        <end position="67"/>
    </location>
</feature>
<evidence type="ECO:0000313" key="3">
    <source>
        <dbReference type="EMBL" id="MEK7950611.1"/>
    </source>
</evidence>
<keyword evidence="3" id="KW-0255">Endonuclease</keyword>
<dbReference type="Proteomes" id="UP001371305">
    <property type="component" value="Unassembled WGS sequence"/>
</dbReference>
<comment type="caution">
    <text evidence="3">The sequence shown here is derived from an EMBL/GenBank/DDBJ whole genome shotgun (WGS) entry which is preliminary data.</text>
</comment>
<dbReference type="GO" id="GO:0004519">
    <property type="term" value="F:endonuclease activity"/>
    <property type="evidence" value="ECO:0007669"/>
    <property type="project" value="UniProtKB-KW"/>
</dbReference>
<dbReference type="InterPro" id="IPR036691">
    <property type="entry name" value="Endo/exonu/phosph_ase_sf"/>
</dbReference>
<feature type="transmembrane region" description="Helical" evidence="1">
    <location>
        <begin position="74"/>
        <end position="94"/>
    </location>
</feature>
<gene>
    <name evidence="3" type="ORF">WKV53_08895</name>
</gene>
<keyword evidence="3" id="KW-0540">Nuclease</keyword>
<dbReference type="Gene3D" id="3.60.10.10">
    <property type="entry name" value="Endonuclease/exonuclease/phosphatase"/>
    <property type="match status" value="1"/>
</dbReference>
<dbReference type="InterPro" id="IPR005135">
    <property type="entry name" value="Endo/exonuclease/phosphatase"/>
</dbReference>
<keyword evidence="1" id="KW-0472">Membrane</keyword>
<keyword evidence="3" id="KW-0378">Hydrolase</keyword>
<evidence type="ECO:0000259" key="2">
    <source>
        <dbReference type="Pfam" id="PF03372"/>
    </source>
</evidence>
<sequence length="329" mass="36591">MESSAVPHRWSPLLKATAGRVPVALLAIAALGTAGSPLGIWSSHIERMSHFRWWWLGLLVALASWFFRKQRRALAAIAAALTAWAAIPLGPYWISHPKVASENALKFLAWNVLWENPTKDLALPWLGHQEADVLLLTECTDEWRQRLSPLKEKYPFQISSGRDGAEGMWLLSRYPLDVPDADGIAADKPWISTLMHAPGGPVRILGMHPRTPRAGQRFDQRNQQYDHAADIAANAGTPVVLLGDLNCTPFSPWFQRLLKRGKLHDSALGFGLPSTWHSNGIGLPIDHILVSSDWQVVERKVHPDWMGSDHRPVIAVLALSSSPDRNDKQ</sequence>
<keyword evidence="1" id="KW-1133">Transmembrane helix</keyword>
<proteinExistence type="predicted"/>
<feature type="domain" description="Endonuclease/exonuclease/phosphatase" evidence="2">
    <location>
        <begin position="109"/>
        <end position="310"/>
    </location>
</feature>
<dbReference type="RefSeq" id="WP_341404219.1">
    <property type="nucleotide sequence ID" value="NZ_JBBUKT010000003.1"/>
</dbReference>